<name>A0ABQ9YZW0_9CRUS</name>
<protein>
    <submittedName>
        <fullName evidence="1">Uncharacterized protein</fullName>
    </submittedName>
</protein>
<accession>A0ABQ9YZW0</accession>
<gene>
    <name evidence="1" type="ORF">OUZ56_011351</name>
</gene>
<evidence type="ECO:0000313" key="1">
    <source>
        <dbReference type="EMBL" id="KAK4006196.1"/>
    </source>
</evidence>
<reference evidence="1 2" key="1">
    <citation type="journal article" date="2023" name="Nucleic Acids Res.">
        <title>The hologenome of Daphnia magna reveals possible DNA methylation and microbiome-mediated evolution of the host genome.</title>
        <authorList>
            <person name="Chaturvedi A."/>
            <person name="Li X."/>
            <person name="Dhandapani V."/>
            <person name="Marshall H."/>
            <person name="Kissane S."/>
            <person name="Cuenca-Cambronero M."/>
            <person name="Asole G."/>
            <person name="Calvet F."/>
            <person name="Ruiz-Romero M."/>
            <person name="Marangio P."/>
            <person name="Guigo R."/>
            <person name="Rago D."/>
            <person name="Mirbahai L."/>
            <person name="Eastwood N."/>
            <person name="Colbourne J.K."/>
            <person name="Zhou J."/>
            <person name="Mallon E."/>
            <person name="Orsini L."/>
        </authorList>
    </citation>
    <scope>NUCLEOTIDE SEQUENCE [LARGE SCALE GENOMIC DNA]</scope>
    <source>
        <strain evidence="1">LRV0_1</strain>
    </source>
</reference>
<comment type="caution">
    <text evidence="1">The sequence shown here is derived from an EMBL/GenBank/DDBJ whole genome shotgun (WGS) entry which is preliminary data.</text>
</comment>
<organism evidence="1 2">
    <name type="scientific">Daphnia magna</name>
    <dbReference type="NCBI Taxonomy" id="35525"/>
    <lineage>
        <taxon>Eukaryota</taxon>
        <taxon>Metazoa</taxon>
        <taxon>Ecdysozoa</taxon>
        <taxon>Arthropoda</taxon>
        <taxon>Crustacea</taxon>
        <taxon>Branchiopoda</taxon>
        <taxon>Diplostraca</taxon>
        <taxon>Cladocera</taxon>
        <taxon>Anomopoda</taxon>
        <taxon>Daphniidae</taxon>
        <taxon>Daphnia</taxon>
    </lineage>
</organism>
<dbReference type="EMBL" id="JAOYFB010000002">
    <property type="protein sequence ID" value="KAK4006196.1"/>
    <property type="molecule type" value="Genomic_DNA"/>
</dbReference>
<dbReference type="Proteomes" id="UP001234178">
    <property type="component" value="Unassembled WGS sequence"/>
</dbReference>
<evidence type="ECO:0000313" key="2">
    <source>
        <dbReference type="Proteomes" id="UP001234178"/>
    </source>
</evidence>
<proteinExistence type="predicted"/>
<keyword evidence="2" id="KW-1185">Reference proteome</keyword>
<sequence>MTSLFVLYQHGRARLDEAYGKAAPSLLERFHHTIKDGVVVPKCLSPSTISKEPKKVRKGPKAN</sequence>